<comment type="subcellular location">
    <subcellularLocation>
        <location evidence="1">Cell inner membrane</location>
    </subcellularLocation>
</comment>
<dbReference type="AlphaFoldDB" id="A0A0W0WVJ0"/>
<dbReference type="UniPathway" id="UPA00694"/>
<dbReference type="PATRIC" id="fig|45070.6.peg.1296"/>
<keyword evidence="1" id="KW-0135">Cellulose biosynthesis</keyword>
<reference evidence="2 3" key="1">
    <citation type="submission" date="2015-11" db="EMBL/GenBank/DDBJ databases">
        <title>Genomic analysis of 38 Legionella species identifies large and diverse effector repertoires.</title>
        <authorList>
            <person name="Burstein D."/>
            <person name="Amaro F."/>
            <person name="Zusman T."/>
            <person name="Lifshitz Z."/>
            <person name="Cohen O."/>
            <person name="Gilbert J.A."/>
            <person name="Pupko T."/>
            <person name="Shuman H.A."/>
            <person name="Segal G."/>
        </authorList>
    </citation>
    <scope>NUCLEOTIDE SEQUENCE [LARGE SCALE GENOMIC DNA]</scope>
    <source>
        <strain evidence="2 3">ATCC 49506</strain>
    </source>
</reference>
<evidence type="ECO:0000313" key="2">
    <source>
        <dbReference type="EMBL" id="KTD36246.1"/>
    </source>
</evidence>
<dbReference type="Gene3D" id="2.60.120.260">
    <property type="entry name" value="Galactose-binding domain-like"/>
    <property type="match status" value="1"/>
</dbReference>
<comment type="function">
    <text evidence="1">Binds the cellulose synthase activator, bis-(3'-5') cyclic diguanylic acid (c-di-GMP).</text>
</comment>
<dbReference type="RefSeq" id="WP_133134811.1">
    <property type="nucleotide sequence ID" value="NZ_CAAAIF010000001.1"/>
</dbReference>
<keyword evidence="1" id="KW-0973">c-di-GMP</keyword>
<keyword evidence="3" id="KW-1185">Reference proteome</keyword>
<sequence length="172" mass="19437">MMKLLVNRYNFFIYSLLLLVTVIQTTNSAATRPSVSNPANLGKFNSMTANYSFKQLNWDSSITLNGYQPNYTFYLPLAKHLNVQKAILHLKMAFSPLLTAGTRVDIKFNQTVIRRLTLPANLSEEASWDIELPLTQLAKDWQTLNFSAHRKAGKGVIFKATPIKSNHMPSNC</sequence>
<gene>
    <name evidence="2" type="ORF">Lnau_1230</name>
</gene>
<dbReference type="Proteomes" id="UP000054725">
    <property type="component" value="Unassembled WGS sequence"/>
</dbReference>
<organism evidence="2 3">
    <name type="scientific">Legionella nautarum</name>
    <dbReference type="NCBI Taxonomy" id="45070"/>
    <lineage>
        <taxon>Bacteria</taxon>
        <taxon>Pseudomonadati</taxon>
        <taxon>Pseudomonadota</taxon>
        <taxon>Gammaproteobacteria</taxon>
        <taxon>Legionellales</taxon>
        <taxon>Legionellaceae</taxon>
        <taxon>Legionella</taxon>
    </lineage>
</organism>
<dbReference type="GO" id="GO:0005886">
    <property type="term" value="C:plasma membrane"/>
    <property type="evidence" value="ECO:0007669"/>
    <property type="project" value="UniProtKB-SubCell"/>
</dbReference>
<proteinExistence type="inferred from homology"/>
<comment type="caution">
    <text evidence="2">The sequence shown here is derived from an EMBL/GenBank/DDBJ whole genome shotgun (WGS) entry which is preliminary data.</text>
</comment>
<accession>A0A0W0WVJ0</accession>
<dbReference type="InterPro" id="IPR018513">
    <property type="entry name" value="Cell_synthase_bac"/>
</dbReference>
<feature type="chain" id="PRO_5015217139" description="Cyclic di-GMP-binding protein" evidence="1">
    <location>
        <begin position="30"/>
        <end position="172"/>
    </location>
</feature>
<keyword evidence="1" id="KW-0472">Membrane</keyword>
<comment type="subunit">
    <text evidence="1">Tightly associated with the cellulose synthase catalytic subunit.</text>
</comment>
<dbReference type="EMBL" id="LNYO01000013">
    <property type="protein sequence ID" value="KTD36246.1"/>
    <property type="molecule type" value="Genomic_DNA"/>
</dbReference>
<evidence type="ECO:0000313" key="3">
    <source>
        <dbReference type="Proteomes" id="UP000054725"/>
    </source>
</evidence>
<evidence type="ECO:0000256" key="1">
    <source>
        <dbReference type="RuleBase" id="RU365021"/>
    </source>
</evidence>
<protein>
    <recommendedName>
        <fullName evidence="1">Cyclic di-GMP-binding protein</fullName>
    </recommendedName>
    <alternativeName>
        <fullName evidence="1">Cellulose synthase regulatory subunit</fullName>
    </alternativeName>
</protein>
<keyword evidence="1" id="KW-0997">Cell inner membrane</keyword>
<dbReference type="GO" id="GO:0030244">
    <property type="term" value="P:cellulose biosynthetic process"/>
    <property type="evidence" value="ECO:0007669"/>
    <property type="project" value="UniProtKB-KW"/>
</dbReference>
<feature type="signal peptide" evidence="1">
    <location>
        <begin position="1"/>
        <end position="29"/>
    </location>
</feature>
<keyword evidence="1" id="KW-1003">Cell membrane</keyword>
<dbReference type="OrthoDB" id="5653650at2"/>
<name>A0A0W0WVJ0_9GAMM</name>
<comment type="pathway">
    <text evidence="1">Glycan metabolism; bacterial cellulose biosynthesis.</text>
</comment>
<keyword evidence="1" id="KW-0732">Signal</keyword>
<dbReference type="STRING" id="45070.Lnau_1230"/>
<dbReference type="GO" id="GO:0006011">
    <property type="term" value="P:UDP-alpha-D-glucose metabolic process"/>
    <property type="evidence" value="ECO:0007669"/>
    <property type="project" value="InterPro"/>
</dbReference>
<dbReference type="Pfam" id="PF03170">
    <property type="entry name" value="BcsB"/>
    <property type="match status" value="1"/>
</dbReference>
<comment type="similarity">
    <text evidence="1">Belongs to the AcsB/BcsB family.</text>
</comment>